<evidence type="ECO:0000313" key="14">
    <source>
        <dbReference type="EMBL" id="UJO20199.1"/>
    </source>
</evidence>
<keyword evidence="11" id="KW-0472">Membrane</keyword>
<dbReference type="KEGG" id="ffu:CLAFUR5_10530"/>
<feature type="signal peptide" evidence="12">
    <location>
        <begin position="1"/>
        <end position="18"/>
    </location>
</feature>
<keyword evidence="8" id="KW-0449">Lipoprotein</keyword>
<keyword evidence="4" id="KW-0964">Secreted</keyword>
<proteinExistence type="inferred from homology"/>
<organism evidence="14 15">
    <name type="scientific">Passalora fulva</name>
    <name type="common">Tomato leaf mold</name>
    <name type="synonym">Cladosporium fulvum</name>
    <dbReference type="NCBI Taxonomy" id="5499"/>
    <lineage>
        <taxon>Eukaryota</taxon>
        <taxon>Fungi</taxon>
        <taxon>Dikarya</taxon>
        <taxon>Ascomycota</taxon>
        <taxon>Pezizomycotina</taxon>
        <taxon>Dothideomycetes</taxon>
        <taxon>Dothideomycetidae</taxon>
        <taxon>Mycosphaerellales</taxon>
        <taxon>Mycosphaerellaceae</taxon>
        <taxon>Fulvia</taxon>
    </lineage>
</organism>
<name>A0A9Q8URV4_PASFU</name>
<evidence type="ECO:0000256" key="8">
    <source>
        <dbReference type="ARBA" id="ARBA00023288"/>
    </source>
</evidence>
<evidence type="ECO:0000256" key="1">
    <source>
        <dbReference type="ARBA" id="ARBA00004589"/>
    </source>
</evidence>
<dbReference type="GeneID" id="71990408"/>
<sequence length="199" mass="20193">MAFSKASALVLAFGLANALPQVPAGLAIPPGAEELPDCAVTPLITLLTTTGCTQVTTECLCQDPASTLATIQPSIRSSCTDDADYDEVWSYVQGFCPTSSSTTTTTNAPTSSSSMTSSTVVAQGTSTTTTTTNGTAIVYPAPTTMTTNGTANGTAILATLTPTATKTTVVSEGEASNYGMSFAALTIAIGCMTWVFAEL</sequence>
<keyword evidence="11" id="KW-1133">Transmembrane helix</keyword>
<dbReference type="Proteomes" id="UP000756132">
    <property type="component" value="Chromosome 7"/>
</dbReference>
<evidence type="ECO:0000256" key="11">
    <source>
        <dbReference type="SAM" id="Phobius"/>
    </source>
</evidence>
<keyword evidence="5" id="KW-0325">Glycoprotein</keyword>
<evidence type="ECO:0000256" key="7">
    <source>
        <dbReference type="ARBA" id="ARBA00023157"/>
    </source>
</evidence>
<evidence type="ECO:0000256" key="3">
    <source>
        <dbReference type="ARBA" id="ARBA00010031"/>
    </source>
</evidence>
<evidence type="ECO:0000256" key="9">
    <source>
        <dbReference type="PROSITE-ProRule" id="PRU01356"/>
    </source>
</evidence>
<evidence type="ECO:0000256" key="10">
    <source>
        <dbReference type="SAM" id="MobiDB-lite"/>
    </source>
</evidence>
<dbReference type="OMA" id="CMTWVFA"/>
<keyword evidence="11" id="KW-0812">Transmembrane</keyword>
<evidence type="ECO:0000259" key="13">
    <source>
        <dbReference type="PROSITE" id="PS52012"/>
    </source>
</evidence>
<evidence type="ECO:0000256" key="12">
    <source>
        <dbReference type="SAM" id="SignalP"/>
    </source>
</evidence>
<dbReference type="OrthoDB" id="10522174at2759"/>
<feature type="transmembrane region" description="Helical" evidence="11">
    <location>
        <begin position="178"/>
        <end position="197"/>
    </location>
</feature>
<evidence type="ECO:0000313" key="15">
    <source>
        <dbReference type="Proteomes" id="UP000756132"/>
    </source>
</evidence>
<dbReference type="AlphaFoldDB" id="A0A9Q8URV4"/>
<gene>
    <name evidence="14" type="ORF">CLAFUR5_10530</name>
</gene>
<dbReference type="InterPro" id="IPR008427">
    <property type="entry name" value="Extracellular_membr_CFEM_dom"/>
</dbReference>
<accession>A0A9Q8URV4</accession>
<protein>
    <recommendedName>
        <fullName evidence="13">CFEM domain-containing protein</fullName>
    </recommendedName>
</protein>
<dbReference type="EMBL" id="CP090169">
    <property type="protein sequence ID" value="UJO20199.1"/>
    <property type="molecule type" value="Genomic_DNA"/>
</dbReference>
<keyword evidence="7 9" id="KW-1015">Disulfide bond</keyword>
<dbReference type="GO" id="GO:0005576">
    <property type="term" value="C:extracellular region"/>
    <property type="evidence" value="ECO:0007669"/>
    <property type="project" value="UniProtKB-SubCell"/>
</dbReference>
<reference evidence="14" key="1">
    <citation type="submission" date="2021-12" db="EMBL/GenBank/DDBJ databases">
        <authorList>
            <person name="Zaccaron A."/>
            <person name="Stergiopoulos I."/>
        </authorList>
    </citation>
    <scope>NUCLEOTIDE SEQUENCE</scope>
    <source>
        <strain evidence="14">Race5_Kim</strain>
    </source>
</reference>
<dbReference type="PROSITE" id="PS52012">
    <property type="entry name" value="CFEM"/>
    <property type="match status" value="1"/>
</dbReference>
<evidence type="ECO:0000256" key="2">
    <source>
        <dbReference type="ARBA" id="ARBA00004613"/>
    </source>
</evidence>
<feature type="disulfide bond" evidence="9">
    <location>
        <begin position="52"/>
        <end position="59"/>
    </location>
</feature>
<keyword evidence="6 12" id="KW-0732">Signal</keyword>
<dbReference type="GO" id="GO:0098552">
    <property type="term" value="C:side of membrane"/>
    <property type="evidence" value="ECO:0007669"/>
    <property type="project" value="UniProtKB-KW"/>
</dbReference>
<evidence type="ECO:0000256" key="6">
    <source>
        <dbReference type="ARBA" id="ARBA00022729"/>
    </source>
</evidence>
<evidence type="ECO:0000256" key="4">
    <source>
        <dbReference type="ARBA" id="ARBA00022525"/>
    </source>
</evidence>
<feature type="domain" description="CFEM" evidence="13">
    <location>
        <begin position="1"/>
        <end position="123"/>
    </location>
</feature>
<keyword evidence="15" id="KW-1185">Reference proteome</keyword>
<keyword evidence="5" id="KW-0336">GPI-anchor</keyword>
<comment type="subcellular location">
    <subcellularLocation>
        <location evidence="1">Membrane</location>
        <topology evidence="1">Lipid-anchor</topology>
        <topology evidence="1">GPI-anchor</topology>
    </subcellularLocation>
    <subcellularLocation>
        <location evidence="2">Secreted</location>
    </subcellularLocation>
</comment>
<feature type="chain" id="PRO_5040360634" description="CFEM domain-containing protein" evidence="12">
    <location>
        <begin position="19"/>
        <end position="199"/>
    </location>
</feature>
<evidence type="ECO:0000256" key="5">
    <source>
        <dbReference type="ARBA" id="ARBA00022622"/>
    </source>
</evidence>
<reference evidence="14" key="2">
    <citation type="journal article" date="2022" name="Microb. Genom.">
        <title>A chromosome-scale genome assembly of the tomato pathogen Cladosporium fulvum reveals a compartmentalized genome architecture and the presence of a dispensable chromosome.</title>
        <authorList>
            <person name="Zaccaron A.Z."/>
            <person name="Chen L.H."/>
            <person name="Samaras A."/>
            <person name="Stergiopoulos I."/>
        </authorList>
    </citation>
    <scope>NUCLEOTIDE SEQUENCE</scope>
    <source>
        <strain evidence="14">Race5_Kim</strain>
    </source>
</reference>
<dbReference type="RefSeq" id="XP_047764565.1">
    <property type="nucleotide sequence ID" value="XM_047909678.1"/>
</dbReference>
<comment type="similarity">
    <text evidence="3">Belongs to the RBT5 family.</text>
</comment>
<feature type="region of interest" description="Disordered" evidence="10">
    <location>
        <begin position="99"/>
        <end position="119"/>
    </location>
</feature>
<comment type="caution">
    <text evidence="9">Lacks conserved residue(s) required for the propagation of feature annotation.</text>
</comment>
<dbReference type="Pfam" id="PF05730">
    <property type="entry name" value="CFEM"/>
    <property type="match status" value="1"/>
</dbReference>